<dbReference type="Proteomes" id="UP001237642">
    <property type="component" value="Unassembled WGS sequence"/>
</dbReference>
<comment type="caution">
    <text evidence="2">The sequence shown here is derived from an EMBL/GenBank/DDBJ whole genome shotgun (WGS) entry which is preliminary data.</text>
</comment>
<sequence>MRDIGMHGKFYVLLFSVIFFYAKSIFFQTFLSYDEWCFAPLKRMVFCPIPPGLIYHVEVNADSCIVEECLELLKRIACDDRFITCSVESARLFYADLNEDEAVKLKGLNEIHSVYPRSSLMVDL</sequence>
<keyword evidence="3" id="KW-1185">Reference proteome</keyword>
<feature type="transmembrane region" description="Helical" evidence="1">
    <location>
        <begin position="12"/>
        <end position="33"/>
    </location>
</feature>
<protein>
    <submittedName>
        <fullName evidence="2">Uncharacterized protein</fullName>
    </submittedName>
</protein>
<dbReference type="EMBL" id="JAUIZM010000005">
    <property type="protein sequence ID" value="KAK1385134.1"/>
    <property type="molecule type" value="Genomic_DNA"/>
</dbReference>
<reference evidence="2" key="2">
    <citation type="submission" date="2023-05" db="EMBL/GenBank/DDBJ databases">
        <authorList>
            <person name="Schelkunov M.I."/>
        </authorList>
    </citation>
    <scope>NUCLEOTIDE SEQUENCE</scope>
    <source>
        <strain evidence="2">Hsosn_3</strain>
        <tissue evidence="2">Leaf</tissue>
    </source>
</reference>
<accession>A0AAD8IFZ9</accession>
<gene>
    <name evidence="2" type="ORF">POM88_022869</name>
</gene>
<evidence type="ECO:0000313" key="3">
    <source>
        <dbReference type="Proteomes" id="UP001237642"/>
    </source>
</evidence>
<keyword evidence="1" id="KW-0812">Transmembrane</keyword>
<name>A0AAD8IFZ9_9APIA</name>
<evidence type="ECO:0000256" key="1">
    <source>
        <dbReference type="SAM" id="Phobius"/>
    </source>
</evidence>
<evidence type="ECO:0000313" key="2">
    <source>
        <dbReference type="EMBL" id="KAK1385134.1"/>
    </source>
</evidence>
<organism evidence="2 3">
    <name type="scientific">Heracleum sosnowskyi</name>
    <dbReference type="NCBI Taxonomy" id="360622"/>
    <lineage>
        <taxon>Eukaryota</taxon>
        <taxon>Viridiplantae</taxon>
        <taxon>Streptophyta</taxon>
        <taxon>Embryophyta</taxon>
        <taxon>Tracheophyta</taxon>
        <taxon>Spermatophyta</taxon>
        <taxon>Magnoliopsida</taxon>
        <taxon>eudicotyledons</taxon>
        <taxon>Gunneridae</taxon>
        <taxon>Pentapetalae</taxon>
        <taxon>asterids</taxon>
        <taxon>campanulids</taxon>
        <taxon>Apiales</taxon>
        <taxon>Apiaceae</taxon>
        <taxon>Apioideae</taxon>
        <taxon>apioid superclade</taxon>
        <taxon>Tordylieae</taxon>
        <taxon>Tordyliinae</taxon>
        <taxon>Heracleum</taxon>
    </lineage>
</organism>
<keyword evidence="1" id="KW-1133">Transmembrane helix</keyword>
<proteinExistence type="predicted"/>
<keyword evidence="1" id="KW-0472">Membrane</keyword>
<dbReference type="AlphaFoldDB" id="A0AAD8IFZ9"/>
<reference evidence="2" key="1">
    <citation type="submission" date="2023-02" db="EMBL/GenBank/DDBJ databases">
        <title>Genome of toxic invasive species Heracleum sosnowskyi carries increased number of genes despite the absence of recent whole-genome duplications.</title>
        <authorList>
            <person name="Schelkunov M."/>
            <person name="Shtratnikova V."/>
            <person name="Makarenko M."/>
            <person name="Klepikova A."/>
            <person name="Omelchenko D."/>
            <person name="Novikova G."/>
            <person name="Obukhova E."/>
            <person name="Bogdanov V."/>
            <person name="Penin A."/>
            <person name="Logacheva M."/>
        </authorList>
    </citation>
    <scope>NUCLEOTIDE SEQUENCE</scope>
    <source>
        <strain evidence="2">Hsosn_3</strain>
        <tissue evidence="2">Leaf</tissue>
    </source>
</reference>